<organism evidence="2">
    <name type="scientific">Desulfofervidus auxilii</name>
    <dbReference type="NCBI Taxonomy" id="1621989"/>
    <lineage>
        <taxon>Bacteria</taxon>
        <taxon>Pseudomonadati</taxon>
        <taxon>Thermodesulfobacteriota</taxon>
        <taxon>Candidatus Desulfofervidia</taxon>
        <taxon>Candidatus Desulfofervidales</taxon>
        <taxon>Candidatus Desulfofervidaceae</taxon>
        <taxon>Candidatus Desulfofervidus</taxon>
    </lineage>
</organism>
<dbReference type="GO" id="GO:0006355">
    <property type="term" value="P:regulation of DNA-templated transcription"/>
    <property type="evidence" value="ECO:0007669"/>
    <property type="project" value="InterPro"/>
</dbReference>
<sequence length="83" mass="9901">MKRTQIYLDDTLYMVLKEKSKRSKKSISEVIRESLRKVLFPKSELLIKNMEGIFGLWSDRKALDPDQYVREIRKGNRLDSFGY</sequence>
<protein>
    <submittedName>
        <fullName evidence="2">Ribbon-helix-helix protein, CopG family</fullName>
    </submittedName>
</protein>
<name>A0A7C0Y239_DESA2</name>
<proteinExistence type="predicted"/>
<dbReference type="InterPro" id="IPR002145">
    <property type="entry name" value="CopG"/>
</dbReference>
<gene>
    <name evidence="2" type="ORF">ENG63_03375</name>
</gene>
<dbReference type="AlphaFoldDB" id="A0A7C0Y239"/>
<evidence type="ECO:0000259" key="1">
    <source>
        <dbReference type="Pfam" id="PF01402"/>
    </source>
</evidence>
<dbReference type="Pfam" id="PF01402">
    <property type="entry name" value="RHH_1"/>
    <property type="match status" value="1"/>
</dbReference>
<comment type="caution">
    <text evidence="2">The sequence shown here is derived from an EMBL/GenBank/DDBJ whole genome shotgun (WGS) entry which is preliminary data.</text>
</comment>
<reference evidence="2" key="1">
    <citation type="journal article" date="2020" name="mSystems">
        <title>Genome- and Community-Level Interaction Insights into Carbon Utilization and Element Cycling Functions of Hydrothermarchaeota in Hydrothermal Sediment.</title>
        <authorList>
            <person name="Zhou Z."/>
            <person name="Liu Y."/>
            <person name="Xu W."/>
            <person name="Pan J."/>
            <person name="Luo Z.H."/>
            <person name="Li M."/>
        </authorList>
    </citation>
    <scope>NUCLEOTIDE SEQUENCE [LARGE SCALE GENOMIC DNA]</scope>
    <source>
        <strain evidence="2">HyVt-233</strain>
    </source>
</reference>
<dbReference type="EMBL" id="DRBS01000131">
    <property type="protein sequence ID" value="HDD43887.1"/>
    <property type="molecule type" value="Genomic_DNA"/>
</dbReference>
<evidence type="ECO:0000313" key="2">
    <source>
        <dbReference type="EMBL" id="HDD43887.1"/>
    </source>
</evidence>
<accession>A0A7C0Y239</accession>
<feature type="domain" description="Ribbon-helix-helix protein CopG" evidence="1">
    <location>
        <begin position="2"/>
        <end position="37"/>
    </location>
</feature>
<dbReference type="Proteomes" id="UP000886289">
    <property type="component" value="Unassembled WGS sequence"/>
</dbReference>